<dbReference type="InterPro" id="IPR007372">
    <property type="entry name" value="Lipid/polyisoprenoid-bd_YceI"/>
</dbReference>
<dbReference type="OrthoDB" id="9793816at2"/>
<dbReference type="Proteomes" id="UP000050378">
    <property type="component" value="Unassembled WGS sequence"/>
</dbReference>
<dbReference type="SUPFAM" id="SSF101874">
    <property type="entry name" value="YceI-like"/>
    <property type="match status" value="1"/>
</dbReference>
<feature type="domain" description="Lipid/polyisoprenoid-binding YceI-like" evidence="2">
    <location>
        <begin position="24"/>
        <end position="192"/>
    </location>
</feature>
<gene>
    <name evidence="3" type="ORF">AOG27_09900</name>
</gene>
<dbReference type="EMBL" id="LJTC01000005">
    <property type="protein sequence ID" value="KPM83944.1"/>
    <property type="molecule type" value="Genomic_DNA"/>
</dbReference>
<feature type="signal peptide" evidence="1">
    <location>
        <begin position="1"/>
        <end position="23"/>
    </location>
</feature>
<evidence type="ECO:0000313" key="3">
    <source>
        <dbReference type="EMBL" id="KPM83944.1"/>
    </source>
</evidence>
<dbReference type="PATRIC" id="fig|570156.3.peg.3049"/>
<dbReference type="InterPro" id="IPR036761">
    <property type="entry name" value="TTHA0802/YceI-like_sf"/>
</dbReference>
<dbReference type="PANTHER" id="PTHR34406">
    <property type="entry name" value="PROTEIN YCEI"/>
    <property type="match status" value="1"/>
</dbReference>
<name>A0A0N8HKI1_9GAMM</name>
<dbReference type="PIRSF" id="PIRSF029811">
    <property type="entry name" value="UCP029811"/>
    <property type="match status" value="1"/>
</dbReference>
<dbReference type="PANTHER" id="PTHR34406:SF1">
    <property type="entry name" value="PROTEIN YCEI"/>
    <property type="match status" value="1"/>
</dbReference>
<dbReference type="SMART" id="SM00867">
    <property type="entry name" value="YceI"/>
    <property type="match status" value="1"/>
</dbReference>
<evidence type="ECO:0000256" key="1">
    <source>
        <dbReference type="SAM" id="SignalP"/>
    </source>
</evidence>
<protein>
    <recommendedName>
        <fullName evidence="2">Lipid/polyisoprenoid-binding YceI-like domain-containing protein</fullName>
    </recommendedName>
</protein>
<comment type="caution">
    <text evidence="3">The sequence shown here is derived from an EMBL/GenBank/DDBJ whole genome shotgun (WGS) entry which is preliminary data.</text>
</comment>
<dbReference type="STRING" id="570156.AOG27_09900"/>
<proteinExistence type="predicted"/>
<reference evidence="3 4" key="1">
    <citation type="submission" date="2015-09" db="EMBL/GenBank/DDBJ databases">
        <title>Draft Genome Sequence of Pseudoalteromonas lipolytica UCD-48B.</title>
        <authorList>
            <person name="Krusor M."/>
            <person name="Coil D.A."/>
            <person name="Lang J.M."/>
            <person name="Eisen J.A."/>
            <person name="Alexiev A."/>
        </authorList>
    </citation>
    <scope>NUCLEOTIDE SEQUENCE [LARGE SCALE GENOMIC DNA]</scope>
    <source>
        <strain evidence="3 4">UCD-48B</strain>
    </source>
</reference>
<evidence type="ECO:0000259" key="2">
    <source>
        <dbReference type="SMART" id="SM00867"/>
    </source>
</evidence>
<keyword evidence="1" id="KW-0732">Signal</keyword>
<sequence>MFKSLAIAAFSLSSILVAPLASANWQVNNEQSNVSFVSIKKNSIAEAHHFKNVSGTLNEQGQFKLMIDLTSVETLIPIRNERMTKLLFETAKFPNAVLTADLSKALLTLKPGQHVLKGLKAELDFHGNKKELTIDVLANMSAKGDISVSSFTPVIINASDFKVTEGISELQKLAGLPSIATAVPVTFSLTLDKEK</sequence>
<dbReference type="Gene3D" id="2.40.128.110">
    <property type="entry name" value="Lipid/polyisoprenoid-binding, YceI-like"/>
    <property type="match status" value="1"/>
</dbReference>
<feature type="chain" id="PRO_5006026589" description="Lipid/polyisoprenoid-binding YceI-like domain-containing protein" evidence="1">
    <location>
        <begin position="24"/>
        <end position="195"/>
    </location>
</feature>
<dbReference type="Pfam" id="PF04264">
    <property type="entry name" value="YceI"/>
    <property type="match status" value="1"/>
</dbReference>
<organism evidence="3 4">
    <name type="scientific">Pseudoalteromonas lipolytica</name>
    <dbReference type="NCBI Taxonomy" id="570156"/>
    <lineage>
        <taxon>Bacteria</taxon>
        <taxon>Pseudomonadati</taxon>
        <taxon>Pseudomonadota</taxon>
        <taxon>Gammaproteobacteria</taxon>
        <taxon>Alteromonadales</taxon>
        <taxon>Pseudoalteromonadaceae</taxon>
        <taxon>Pseudoalteromonas</taxon>
    </lineage>
</organism>
<evidence type="ECO:0000313" key="4">
    <source>
        <dbReference type="Proteomes" id="UP000050378"/>
    </source>
</evidence>
<dbReference type="InterPro" id="IPR027016">
    <property type="entry name" value="UCP029811"/>
</dbReference>
<dbReference type="RefSeq" id="WP_054552858.1">
    <property type="nucleotide sequence ID" value="NZ_LJTC01000005.1"/>
</dbReference>
<dbReference type="AlphaFoldDB" id="A0A0N8HKI1"/>
<accession>A0A0N8HKI1</accession>